<accession>A0A9K3KKE2</accession>
<evidence type="ECO:0000313" key="2">
    <source>
        <dbReference type="Proteomes" id="UP000693970"/>
    </source>
</evidence>
<reference evidence="1" key="1">
    <citation type="journal article" date="2021" name="Sci. Rep.">
        <title>Diploid genomic architecture of Nitzschia inconspicua, an elite biomass production diatom.</title>
        <authorList>
            <person name="Oliver A."/>
            <person name="Podell S."/>
            <person name="Pinowska A."/>
            <person name="Traller J.C."/>
            <person name="Smith S.R."/>
            <person name="McClure R."/>
            <person name="Beliaev A."/>
            <person name="Bohutskyi P."/>
            <person name="Hill E.A."/>
            <person name="Rabines A."/>
            <person name="Zheng H."/>
            <person name="Allen L.Z."/>
            <person name="Kuo A."/>
            <person name="Grigoriev I.V."/>
            <person name="Allen A.E."/>
            <person name="Hazlebeck D."/>
            <person name="Allen E.E."/>
        </authorList>
    </citation>
    <scope>NUCLEOTIDE SEQUENCE</scope>
    <source>
        <strain evidence="1">Hildebrandi</strain>
    </source>
</reference>
<dbReference type="AlphaFoldDB" id="A0A9K3KKE2"/>
<protein>
    <submittedName>
        <fullName evidence="1">Uncharacterized protein</fullName>
    </submittedName>
</protein>
<gene>
    <name evidence="1" type="ORF">IV203_032866</name>
</gene>
<comment type="caution">
    <text evidence="1">The sequence shown here is derived from an EMBL/GenBank/DDBJ whole genome shotgun (WGS) entry which is preliminary data.</text>
</comment>
<organism evidence="1 2">
    <name type="scientific">Nitzschia inconspicua</name>
    <dbReference type="NCBI Taxonomy" id="303405"/>
    <lineage>
        <taxon>Eukaryota</taxon>
        <taxon>Sar</taxon>
        <taxon>Stramenopiles</taxon>
        <taxon>Ochrophyta</taxon>
        <taxon>Bacillariophyta</taxon>
        <taxon>Bacillariophyceae</taxon>
        <taxon>Bacillariophycidae</taxon>
        <taxon>Bacillariales</taxon>
        <taxon>Bacillariaceae</taxon>
        <taxon>Nitzschia</taxon>
    </lineage>
</organism>
<proteinExistence type="predicted"/>
<sequence length="128" mass="14462">MEQCHHKEPIRKNGFLEDINKKFQSDKESRKTTAPTKASVEWIGKCRSLKVYTSERTMRMIPLAKEDSSLVTGEEFTHGHGLLIPSSLPRLVLSTVRMTPSFNSFILNASQSAWKQTEALHAKGLCMV</sequence>
<keyword evidence="2" id="KW-1185">Reference proteome</keyword>
<dbReference type="Proteomes" id="UP000693970">
    <property type="component" value="Unassembled WGS sequence"/>
</dbReference>
<reference evidence="1" key="2">
    <citation type="submission" date="2021-04" db="EMBL/GenBank/DDBJ databases">
        <authorList>
            <person name="Podell S."/>
        </authorList>
    </citation>
    <scope>NUCLEOTIDE SEQUENCE</scope>
    <source>
        <strain evidence="1">Hildebrandi</strain>
    </source>
</reference>
<evidence type="ECO:0000313" key="1">
    <source>
        <dbReference type="EMBL" id="KAG7345335.1"/>
    </source>
</evidence>
<dbReference type="EMBL" id="JAGRRH010000022">
    <property type="protein sequence ID" value="KAG7345335.1"/>
    <property type="molecule type" value="Genomic_DNA"/>
</dbReference>
<name>A0A9K3KKE2_9STRA</name>